<reference evidence="1" key="1">
    <citation type="journal article" date="2013" name="J. Plant Res.">
        <title>Effect of fungi and light on seed germination of three Opuntia species from semiarid lands of central Mexico.</title>
        <authorList>
            <person name="Delgado-Sanchez P."/>
            <person name="Jimenez-Bremont J.F."/>
            <person name="Guerrero-Gonzalez Mde L."/>
            <person name="Flores J."/>
        </authorList>
    </citation>
    <scope>NUCLEOTIDE SEQUENCE</scope>
    <source>
        <tissue evidence="1">Cladode</tissue>
    </source>
</reference>
<organism evidence="1">
    <name type="scientific">Opuntia streptacantha</name>
    <name type="common">Prickly pear cactus</name>
    <name type="synonym">Opuntia cardona</name>
    <dbReference type="NCBI Taxonomy" id="393608"/>
    <lineage>
        <taxon>Eukaryota</taxon>
        <taxon>Viridiplantae</taxon>
        <taxon>Streptophyta</taxon>
        <taxon>Embryophyta</taxon>
        <taxon>Tracheophyta</taxon>
        <taxon>Spermatophyta</taxon>
        <taxon>Magnoliopsida</taxon>
        <taxon>eudicotyledons</taxon>
        <taxon>Gunneridae</taxon>
        <taxon>Pentapetalae</taxon>
        <taxon>Caryophyllales</taxon>
        <taxon>Cactineae</taxon>
        <taxon>Cactaceae</taxon>
        <taxon>Opuntioideae</taxon>
        <taxon>Opuntia</taxon>
    </lineage>
</organism>
<dbReference type="AlphaFoldDB" id="A0A7C9E1W1"/>
<dbReference type="EMBL" id="GISG01164089">
    <property type="protein sequence ID" value="MBA4650229.1"/>
    <property type="molecule type" value="Transcribed_RNA"/>
</dbReference>
<evidence type="ECO:0000313" key="1">
    <source>
        <dbReference type="EMBL" id="MBA4650229.1"/>
    </source>
</evidence>
<sequence length="108" mass="12218">MSTKASNATTNIQDNSNVLTPVDLRHCLFNKVDVILNAFLKLSTASRKYEIIIRLDNPVLVLLVVHKLRMRDTVIPDRNSDYTLLPNFLHCLGNKFANFTFTISITLG</sequence>
<reference evidence="1" key="2">
    <citation type="submission" date="2020-07" db="EMBL/GenBank/DDBJ databases">
        <authorList>
            <person name="Vera ALvarez R."/>
            <person name="Arias-Moreno D.M."/>
            <person name="Jimenez-Jacinto V."/>
            <person name="Jimenez-Bremont J.F."/>
            <person name="Swaminathan K."/>
            <person name="Moose S.P."/>
            <person name="Guerrero-Gonzalez M.L."/>
            <person name="Marino-Ramirez L."/>
            <person name="Landsman D."/>
            <person name="Rodriguez-Kessler M."/>
            <person name="Delgado-Sanchez P."/>
        </authorList>
    </citation>
    <scope>NUCLEOTIDE SEQUENCE</scope>
    <source>
        <tissue evidence="1">Cladode</tissue>
    </source>
</reference>
<proteinExistence type="predicted"/>
<accession>A0A7C9E1W1</accession>
<name>A0A7C9E1W1_OPUST</name>
<protein>
    <submittedName>
        <fullName evidence="1">Uncharacterized protein</fullName>
    </submittedName>
</protein>